<gene>
    <name evidence="3" type="ORF">HDE68_000442</name>
</gene>
<dbReference type="CDD" id="cd07010">
    <property type="entry name" value="cupin_PMI_type_I_N_bac"/>
    <property type="match status" value="1"/>
</dbReference>
<dbReference type="InterPro" id="IPR014710">
    <property type="entry name" value="RmlC-like_jellyroll"/>
</dbReference>
<keyword evidence="1" id="KW-0479">Metal-binding</keyword>
<dbReference type="InterPro" id="IPR051804">
    <property type="entry name" value="Carb_Metab_Reg_Kinase/Isom"/>
</dbReference>
<dbReference type="Gene3D" id="2.60.120.10">
    <property type="entry name" value="Jelly Rolls"/>
    <property type="match status" value="1"/>
</dbReference>
<dbReference type="Proteomes" id="UP000537204">
    <property type="component" value="Unassembled WGS sequence"/>
</dbReference>
<dbReference type="RefSeq" id="WP_183878456.1">
    <property type="nucleotide sequence ID" value="NZ_JACHCE010000001.1"/>
</dbReference>
<dbReference type="GO" id="GO:0016853">
    <property type="term" value="F:isomerase activity"/>
    <property type="evidence" value="ECO:0007669"/>
    <property type="project" value="UniProtKB-KW"/>
</dbReference>
<proteinExistence type="predicted"/>
<name>A0A7W8ZIC9_9SPHI</name>
<evidence type="ECO:0000313" key="3">
    <source>
        <dbReference type="EMBL" id="MBB5634557.1"/>
    </source>
</evidence>
<dbReference type="SUPFAM" id="SSF51182">
    <property type="entry name" value="RmlC-like cupins"/>
    <property type="match status" value="1"/>
</dbReference>
<accession>A0A7W8ZIC9</accession>
<dbReference type="InterPro" id="IPR011051">
    <property type="entry name" value="RmlC_Cupin_sf"/>
</dbReference>
<dbReference type="AlphaFoldDB" id="A0A7W8ZIC9"/>
<evidence type="ECO:0000256" key="2">
    <source>
        <dbReference type="ARBA" id="ARBA00022833"/>
    </source>
</evidence>
<keyword evidence="2" id="KW-0862">Zinc</keyword>
<dbReference type="PANTHER" id="PTHR42742">
    <property type="entry name" value="TRANSCRIPTIONAL REPRESSOR MPRA"/>
    <property type="match status" value="1"/>
</dbReference>
<evidence type="ECO:0000256" key="1">
    <source>
        <dbReference type="ARBA" id="ARBA00022723"/>
    </source>
</evidence>
<comment type="caution">
    <text evidence="3">The sequence shown here is derived from an EMBL/GenBank/DDBJ whole genome shotgun (WGS) entry which is preliminary data.</text>
</comment>
<keyword evidence="3" id="KW-0413">Isomerase</keyword>
<sequence>MTAYNKDGINTDITKLRNTAQFIIPEKRVPTTQQGYDIYPAFKIKGTIHHDFNSLAKWITDQKKDVVIDGYSGVYWDQFISKLDQHLTANGQQVNWIAIDAALKPAIVIDEMIQDHLRQHDPVFGKQYQGQLKDFFDSGKLDFIGQGIHQEFTIFYGCGAALAKPDAKLIYIDVPKNEIQFRSRAGLLFNLGAANFSDPKTQYKRFYFIDWPVLNKHKQQLLARIDIIIDEQRVTEISWISGQDLRTALNEMSKHAFRARPWFEPGVWGGQWIKNNISGLNQEVVNYAWSFELITPENGIILENEGSMLEVSFDLLLFHNNKAILGKAAERFGYNFPIRFDFLDTMDGGKLSLQCHPSVAYTKEHFGEDFTQDETYYILDHQKDAKVYLGFQENIDREEFKQVIEDSFKHQIPVVVEDYVQTFKSKKHDLFLIPNGTVHSSGKNNLVLEISATPYIFTFKMYDWLRPDLNGKPRPLNIERAFANLNFERKGKTVLDTLIAKQTVIEQGTDWQLINLATHPDHFYAVQRFEFDTVIKAATNGQCHILSLVEGDCIIVKTGELELEIHYAETLIIPADAIRYELINQSKNRAKVIAAFVKEECC</sequence>
<dbReference type="GO" id="GO:0046872">
    <property type="term" value="F:metal ion binding"/>
    <property type="evidence" value="ECO:0007669"/>
    <property type="project" value="UniProtKB-KW"/>
</dbReference>
<dbReference type="EMBL" id="JACHCE010000001">
    <property type="protein sequence ID" value="MBB5634557.1"/>
    <property type="molecule type" value="Genomic_DNA"/>
</dbReference>
<organism evidence="3 4">
    <name type="scientific">Pedobacter cryoconitis</name>
    <dbReference type="NCBI Taxonomy" id="188932"/>
    <lineage>
        <taxon>Bacteria</taxon>
        <taxon>Pseudomonadati</taxon>
        <taxon>Bacteroidota</taxon>
        <taxon>Sphingobacteriia</taxon>
        <taxon>Sphingobacteriales</taxon>
        <taxon>Sphingobacteriaceae</taxon>
        <taxon>Pedobacter</taxon>
    </lineage>
</organism>
<evidence type="ECO:0000313" key="4">
    <source>
        <dbReference type="Proteomes" id="UP000537204"/>
    </source>
</evidence>
<dbReference type="PANTHER" id="PTHR42742:SF3">
    <property type="entry name" value="FRUCTOKINASE"/>
    <property type="match status" value="1"/>
</dbReference>
<reference evidence="3 4" key="1">
    <citation type="submission" date="2020-08" db="EMBL/GenBank/DDBJ databases">
        <title>Genomic Encyclopedia of Type Strains, Phase IV (KMG-V): Genome sequencing to study the core and pangenomes of soil and plant-associated prokaryotes.</title>
        <authorList>
            <person name="Whitman W."/>
        </authorList>
    </citation>
    <scope>NUCLEOTIDE SEQUENCE [LARGE SCALE GENOMIC DNA]</scope>
    <source>
        <strain evidence="3 4">S3M1</strain>
    </source>
</reference>
<protein>
    <submittedName>
        <fullName evidence="3">Mannose-6-phosphate isomerase class I</fullName>
    </submittedName>
</protein>